<evidence type="ECO:0000313" key="3">
    <source>
        <dbReference type="Proteomes" id="UP000230790"/>
    </source>
</evidence>
<proteinExistence type="predicted"/>
<feature type="region of interest" description="Disordered" evidence="1">
    <location>
        <begin position="1"/>
        <end position="25"/>
    </location>
</feature>
<dbReference type="Pfam" id="PF11625">
    <property type="entry name" value="DUF3253"/>
    <property type="match status" value="1"/>
</dbReference>
<evidence type="ECO:0000256" key="1">
    <source>
        <dbReference type="SAM" id="MobiDB-lite"/>
    </source>
</evidence>
<feature type="compositionally biased region" description="Basic and acidic residues" evidence="1">
    <location>
        <begin position="8"/>
        <end position="23"/>
    </location>
</feature>
<evidence type="ECO:0000313" key="2">
    <source>
        <dbReference type="EMBL" id="PJF47588.1"/>
    </source>
</evidence>
<comment type="caution">
    <text evidence="2">The sequence shown here is derived from an EMBL/GenBank/DDBJ whole genome shotgun (WGS) entry which is preliminary data.</text>
</comment>
<dbReference type="EMBL" id="PGTN01000042">
    <property type="protein sequence ID" value="PJF47588.1"/>
    <property type="molecule type" value="Genomic_DNA"/>
</dbReference>
<feature type="compositionally biased region" description="Basic residues" evidence="1">
    <location>
        <begin position="131"/>
        <end position="146"/>
    </location>
</feature>
<name>A0A2M8QCU7_9CHLR</name>
<organism evidence="2 3">
    <name type="scientific">Candidatus Thermofonsia Clade 3 bacterium</name>
    <dbReference type="NCBI Taxonomy" id="2364212"/>
    <lineage>
        <taxon>Bacteria</taxon>
        <taxon>Bacillati</taxon>
        <taxon>Chloroflexota</taxon>
        <taxon>Candidatus Thermofontia</taxon>
        <taxon>Candidatus Thermofonsia Clade 3</taxon>
    </lineage>
</organism>
<protein>
    <recommendedName>
        <fullName evidence="4">DUF3253 domain-containing protein</fullName>
    </recommendedName>
</protein>
<dbReference type="SUPFAM" id="SSF46785">
    <property type="entry name" value="Winged helix' DNA-binding domain"/>
    <property type="match status" value="1"/>
</dbReference>
<reference evidence="2 3" key="1">
    <citation type="submission" date="2017-11" db="EMBL/GenBank/DDBJ databases">
        <title>Evolution of Phototrophy in the Chloroflexi Phylum Driven by Horizontal Gene Transfer.</title>
        <authorList>
            <person name="Ward L.M."/>
            <person name="Hemp J."/>
            <person name="Shih P.M."/>
            <person name="Mcglynn S.E."/>
            <person name="Fischer W."/>
        </authorList>
    </citation>
    <scope>NUCLEOTIDE SEQUENCE [LARGE SCALE GENOMIC DNA]</scope>
    <source>
        <strain evidence="2">JP3_7</strain>
    </source>
</reference>
<dbReference type="Gene3D" id="1.10.10.10">
    <property type="entry name" value="Winged helix-like DNA-binding domain superfamily/Winged helix DNA-binding domain"/>
    <property type="match status" value="1"/>
</dbReference>
<gene>
    <name evidence="2" type="ORF">CUN48_07860</name>
</gene>
<accession>A0A2M8QCU7</accession>
<feature type="region of interest" description="Disordered" evidence="1">
    <location>
        <begin position="124"/>
        <end position="146"/>
    </location>
</feature>
<dbReference type="InterPro" id="IPR021660">
    <property type="entry name" value="DUF3253"/>
</dbReference>
<dbReference type="InterPro" id="IPR036388">
    <property type="entry name" value="WH-like_DNA-bd_sf"/>
</dbReference>
<dbReference type="Proteomes" id="UP000230790">
    <property type="component" value="Unassembled WGS sequence"/>
</dbReference>
<dbReference type="InterPro" id="IPR036390">
    <property type="entry name" value="WH_DNA-bd_sf"/>
</dbReference>
<evidence type="ECO:0008006" key="4">
    <source>
        <dbReference type="Google" id="ProtNLM"/>
    </source>
</evidence>
<sequence>MAKPARTRAKDPPIEQRPAKAGEDTAFPHLELTAIILRLLRARGPGKTICPSEAARAYAPDDWRRQMPAVRQAALDLADAGQIVVLQRGREVDGRSARGPIRLALRDSGCPWETTPQSSAARCRMCYPRQGRSRRTPRRRAPGRRS</sequence>
<dbReference type="AlphaFoldDB" id="A0A2M8QCU7"/>